<dbReference type="PANTHER" id="PTHR31013">
    <property type="entry name" value="THAUMATIN FAMILY PROTEIN-RELATED"/>
    <property type="match status" value="1"/>
</dbReference>
<name>A0A2A6CKW8_PRIPA</name>
<gene>
    <name evidence="1" type="primary">WBGene00204461</name>
</gene>
<dbReference type="SUPFAM" id="SSF49870">
    <property type="entry name" value="Osmotin, thaumatin-like protein"/>
    <property type="match status" value="1"/>
</dbReference>
<dbReference type="AlphaFoldDB" id="A0A2A6CKW8"/>
<dbReference type="PROSITE" id="PS51367">
    <property type="entry name" value="THAUMATIN_2"/>
    <property type="match status" value="1"/>
</dbReference>
<reference evidence="2" key="1">
    <citation type="journal article" date="2008" name="Nat. Genet.">
        <title>The Pristionchus pacificus genome provides a unique perspective on nematode lifestyle and parasitism.</title>
        <authorList>
            <person name="Dieterich C."/>
            <person name="Clifton S.W."/>
            <person name="Schuster L.N."/>
            <person name="Chinwalla A."/>
            <person name="Delehaunty K."/>
            <person name="Dinkelacker I."/>
            <person name="Fulton L."/>
            <person name="Fulton R."/>
            <person name="Godfrey J."/>
            <person name="Minx P."/>
            <person name="Mitreva M."/>
            <person name="Roeseler W."/>
            <person name="Tian H."/>
            <person name="Witte H."/>
            <person name="Yang S.P."/>
            <person name="Wilson R.K."/>
            <person name="Sommer R.J."/>
        </authorList>
    </citation>
    <scope>NUCLEOTIDE SEQUENCE [LARGE SCALE GENOMIC DNA]</scope>
    <source>
        <strain evidence="2">PS312</strain>
    </source>
</reference>
<keyword evidence="2" id="KW-1185">Reference proteome</keyword>
<reference evidence="1" key="2">
    <citation type="submission" date="2022-06" db="UniProtKB">
        <authorList>
            <consortium name="EnsemblMetazoa"/>
        </authorList>
    </citation>
    <scope>IDENTIFICATION</scope>
    <source>
        <strain evidence="1">PS312</strain>
    </source>
</reference>
<dbReference type="InterPro" id="IPR037176">
    <property type="entry name" value="Osmotin/thaumatin-like_sf"/>
</dbReference>
<dbReference type="PANTHER" id="PTHR31013:SF2">
    <property type="entry name" value="THAUMATIN-LIKE PROTEIN"/>
    <property type="match status" value="1"/>
</dbReference>
<dbReference type="Proteomes" id="UP000005239">
    <property type="component" value="Unassembled WGS sequence"/>
</dbReference>
<accession>A0A2A6CKW8</accession>
<evidence type="ECO:0000313" key="2">
    <source>
        <dbReference type="Proteomes" id="UP000005239"/>
    </source>
</evidence>
<dbReference type="Gene3D" id="2.60.110.10">
    <property type="entry name" value="Thaumatin"/>
    <property type="match status" value="1"/>
</dbReference>
<dbReference type="OrthoDB" id="430315at2759"/>
<accession>A0A8R1UKX5</accession>
<protein>
    <submittedName>
        <fullName evidence="1">Uncharacterized protein</fullName>
    </submittedName>
</protein>
<dbReference type="EnsemblMetazoa" id="PPA31596.1">
    <property type="protein sequence ID" value="PPA31596.1"/>
    <property type="gene ID" value="WBGene00204461"/>
</dbReference>
<dbReference type="InterPro" id="IPR001938">
    <property type="entry name" value="Thaumatin"/>
</dbReference>
<evidence type="ECO:0000313" key="1">
    <source>
        <dbReference type="EnsemblMetazoa" id="PPA31596.1"/>
    </source>
</evidence>
<sequence length="145" mass="16026">MRAYLCMLLAGIVQCTRIKFWNNCGHEVHVMKTMKGHGSEEQAMLNPGETEMSEEMNGGEMSFTDGDHGANMAEFNINAWNSMDLYDLNVVGGFTTPMRISTDGVGGHTVHCRDHRCLEAYLFPNDALKTHGIATGGMFTLTFCP</sequence>
<organism evidence="1 2">
    <name type="scientific">Pristionchus pacificus</name>
    <name type="common">Parasitic nematode worm</name>
    <dbReference type="NCBI Taxonomy" id="54126"/>
    <lineage>
        <taxon>Eukaryota</taxon>
        <taxon>Metazoa</taxon>
        <taxon>Ecdysozoa</taxon>
        <taxon>Nematoda</taxon>
        <taxon>Chromadorea</taxon>
        <taxon>Rhabditida</taxon>
        <taxon>Rhabditina</taxon>
        <taxon>Diplogasteromorpha</taxon>
        <taxon>Diplogasteroidea</taxon>
        <taxon>Neodiplogasteridae</taxon>
        <taxon>Pristionchus</taxon>
    </lineage>
</organism>
<proteinExistence type="predicted"/>